<dbReference type="InterPro" id="IPR036259">
    <property type="entry name" value="MFS_trans_sf"/>
</dbReference>
<proteinExistence type="inferred from homology"/>
<evidence type="ECO:0000256" key="6">
    <source>
        <dbReference type="ARBA" id="ARBA00023136"/>
    </source>
</evidence>
<dbReference type="Proteomes" id="UP001174909">
    <property type="component" value="Unassembled WGS sequence"/>
</dbReference>
<gene>
    <name evidence="8" type="ORF">GBAR_LOCUS14312</name>
</gene>
<organism evidence="8 9">
    <name type="scientific">Geodia barretti</name>
    <name type="common">Barrett's horny sponge</name>
    <dbReference type="NCBI Taxonomy" id="519541"/>
    <lineage>
        <taxon>Eukaryota</taxon>
        <taxon>Metazoa</taxon>
        <taxon>Porifera</taxon>
        <taxon>Demospongiae</taxon>
        <taxon>Heteroscleromorpha</taxon>
        <taxon>Tetractinellida</taxon>
        <taxon>Astrophorina</taxon>
        <taxon>Geodiidae</taxon>
        <taxon>Geodia</taxon>
    </lineage>
</organism>
<dbReference type="GO" id="GO:0016020">
    <property type="term" value="C:membrane"/>
    <property type="evidence" value="ECO:0007669"/>
    <property type="project" value="UniProtKB-SubCell"/>
</dbReference>
<keyword evidence="4" id="KW-0571">Peptide transport</keyword>
<dbReference type="Gene3D" id="1.20.1250.20">
    <property type="entry name" value="MFS general substrate transporter like domains"/>
    <property type="match status" value="1"/>
</dbReference>
<evidence type="ECO:0000313" key="9">
    <source>
        <dbReference type="Proteomes" id="UP001174909"/>
    </source>
</evidence>
<name>A0AA35S9M0_GEOBA</name>
<keyword evidence="4" id="KW-0653">Protein transport</keyword>
<keyword evidence="3 7" id="KW-0812">Transmembrane</keyword>
<comment type="similarity">
    <text evidence="2">Belongs to the major facilitator superfamily. Proton-dependent oligopeptide transporter (POT/PTR) (TC 2.A.17) family.</text>
</comment>
<dbReference type="GO" id="GO:0015833">
    <property type="term" value="P:peptide transport"/>
    <property type="evidence" value="ECO:0007669"/>
    <property type="project" value="UniProtKB-KW"/>
</dbReference>
<feature type="transmembrane region" description="Helical" evidence="7">
    <location>
        <begin position="20"/>
        <end position="45"/>
    </location>
</feature>
<dbReference type="InterPro" id="IPR000109">
    <property type="entry name" value="POT_fam"/>
</dbReference>
<dbReference type="EMBL" id="CASHTH010002090">
    <property type="protein sequence ID" value="CAI8024646.1"/>
    <property type="molecule type" value="Genomic_DNA"/>
</dbReference>
<dbReference type="GO" id="GO:0022857">
    <property type="term" value="F:transmembrane transporter activity"/>
    <property type="evidence" value="ECO:0007669"/>
    <property type="project" value="InterPro"/>
</dbReference>
<sequence>MDINGGKFTVEQVQDVKTVLRILVILLSFFGYYAVSAQLASTYFLEGVQMSVPRGTYTNCTETIYKSTDYFVNATYSIECHKWSIPPSFWMASASFIPILVLIPLVDRLFYVSCRPKMLKRIAAGNIFLLLSILVAVPVEIARMEKLWDQFTHGGNSTVVINAIPFHTASATTFHLASPLSIVSIMPQYILFGFTKVFAKITVVEFIYAQSPGAMKGLLLGMLFFTSGMAMGFSSLLIFLQGMARKNSLSLLPTSETHMTCKRASIVCQARGVNVWMGRCFRTLF</sequence>
<evidence type="ECO:0000256" key="7">
    <source>
        <dbReference type="SAM" id="Phobius"/>
    </source>
</evidence>
<comment type="caution">
    <text evidence="8">The sequence shown here is derived from an EMBL/GenBank/DDBJ whole genome shotgun (WGS) entry which is preliminary data.</text>
</comment>
<keyword evidence="5 7" id="KW-1133">Transmembrane helix</keyword>
<keyword evidence="4" id="KW-0813">Transport</keyword>
<dbReference type="AlphaFoldDB" id="A0AA35S9M0"/>
<evidence type="ECO:0000256" key="3">
    <source>
        <dbReference type="ARBA" id="ARBA00022692"/>
    </source>
</evidence>
<evidence type="ECO:0000313" key="8">
    <source>
        <dbReference type="EMBL" id="CAI8024646.1"/>
    </source>
</evidence>
<comment type="subcellular location">
    <subcellularLocation>
        <location evidence="1">Membrane</location>
        <topology evidence="1">Multi-pass membrane protein</topology>
    </subcellularLocation>
</comment>
<dbReference type="Pfam" id="PF00854">
    <property type="entry name" value="PTR2"/>
    <property type="match status" value="1"/>
</dbReference>
<keyword evidence="6 7" id="KW-0472">Membrane</keyword>
<keyword evidence="9" id="KW-1185">Reference proteome</keyword>
<feature type="transmembrane region" description="Helical" evidence="7">
    <location>
        <begin position="89"/>
        <end position="110"/>
    </location>
</feature>
<accession>A0AA35S9M0</accession>
<reference evidence="8" key="1">
    <citation type="submission" date="2023-03" db="EMBL/GenBank/DDBJ databases">
        <authorList>
            <person name="Steffen K."/>
            <person name="Cardenas P."/>
        </authorList>
    </citation>
    <scope>NUCLEOTIDE SEQUENCE</scope>
</reference>
<protein>
    <submittedName>
        <fullName evidence="8">Solute carrier family 15 member 3</fullName>
    </submittedName>
</protein>
<dbReference type="PANTHER" id="PTHR11654">
    <property type="entry name" value="OLIGOPEPTIDE TRANSPORTER-RELATED"/>
    <property type="match status" value="1"/>
</dbReference>
<evidence type="ECO:0000256" key="1">
    <source>
        <dbReference type="ARBA" id="ARBA00004141"/>
    </source>
</evidence>
<feature type="transmembrane region" description="Helical" evidence="7">
    <location>
        <begin position="122"/>
        <end position="139"/>
    </location>
</feature>
<evidence type="ECO:0000256" key="2">
    <source>
        <dbReference type="ARBA" id="ARBA00005982"/>
    </source>
</evidence>
<evidence type="ECO:0000256" key="4">
    <source>
        <dbReference type="ARBA" id="ARBA00022856"/>
    </source>
</evidence>
<feature type="transmembrane region" description="Helical" evidence="7">
    <location>
        <begin position="217"/>
        <end position="240"/>
    </location>
</feature>
<evidence type="ECO:0000256" key="5">
    <source>
        <dbReference type="ARBA" id="ARBA00022989"/>
    </source>
</evidence>